<proteinExistence type="predicted"/>
<sequence>MPRFFIDIRAGDTIARDDDGADYPQFGDARQEALSTLADVSRVHLGDGSEHGYVAAVRDEDDKVVFKATLSLTVDEV</sequence>
<keyword evidence="3" id="KW-1185">Reference proteome</keyword>
<feature type="domain" description="DUF6894" evidence="1">
    <location>
        <begin position="3"/>
        <end position="71"/>
    </location>
</feature>
<gene>
    <name evidence="2" type="ORF">MGN01_01160</name>
</gene>
<accession>A0A512JEA5</accession>
<evidence type="ECO:0000313" key="3">
    <source>
        <dbReference type="Proteomes" id="UP000321750"/>
    </source>
</evidence>
<comment type="caution">
    <text evidence="2">The sequence shown here is derived from an EMBL/GenBank/DDBJ whole genome shotgun (WGS) entry which is preliminary data.</text>
</comment>
<reference evidence="2 3" key="1">
    <citation type="submission" date="2019-07" db="EMBL/GenBank/DDBJ databases">
        <title>Whole genome shotgun sequence of Methylobacterium gnaphalii NBRC 107716.</title>
        <authorList>
            <person name="Hosoyama A."/>
            <person name="Uohara A."/>
            <person name="Ohji S."/>
            <person name="Ichikawa N."/>
        </authorList>
    </citation>
    <scope>NUCLEOTIDE SEQUENCE [LARGE SCALE GENOMIC DNA]</scope>
    <source>
        <strain evidence="2 3">NBRC 107716</strain>
    </source>
</reference>
<dbReference type="Pfam" id="PF21834">
    <property type="entry name" value="DUF6894"/>
    <property type="match status" value="1"/>
</dbReference>
<evidence type="ECO:0000259" key="1">
    <source>
        <dbReference type="Pfam" id="PF21834"/>
    </source>
</evidence>
<evidence type="ECO:0000313" key="2">
    <source>
        <dbReference type="EMBL" id="GEP08271.1"/>
    </source>
</evidence>
<dbReference type="InterPro" id="IPR054189">
    <property type="entry name" value="DUF6894"/>
</dbReference>
<protein>
    <recommendedName>
        <fullName evidence="1">DUF6894 domain-containing protein</fullName>
    </recommendedName>
</protein>
<organism evidence="2 3">
    <name type="scientific">Methylobacterium gnaphalii</name>
    <dbReference type="NCBI Taxonomy" id="1010610"/>
    <lineage>
        <taxon>Bacteria</taxon>
        <taxon>Pseudomonadati</taxon>
        <taxon>Pseudomonadota</taxon>
        <taxon>Alphaproteobacteria</taxon>
        <taxon>Hyphomicrobiales</taxon>
        <taxon>Methylobacteriaceae</taxon>
        <taxon>Methylobacterium</taxon>
    </lineage>
</organism>
<name>A0A512JEA5_9HYPH</name>
<dbReference type="Proteomes" id="UP000321750">
    <property type="component" value="Unassembled WGS sequence"/>
</dbReference>
<dbReference type="OrthoDB" id="7863142at2"/>
<dbReference type="AlphaFoldDB" id="A0A512JEA5"/>
<dbReference type="RefSeq" id="WP_147044626.1">
    <property type="nucleotide sequence ID" value="NZ_BJZV01000001.1"/>
</dbReference>
<dbReference type="EMBL" id="BJZV01000001">
    <property type="protein sequence ID" value="GEP08271.1"/>
    <property type="molecule type" value="Genomic_DNA"/>
</dbReference>